<feature type="transmembrane region" description="Helical" evidence="1">
    <location>
        <begin position="7"/>
        <end position="28"/>
    </location>
</feature>
<dbReference type="OrthoDB" id="6163150at2"/>
<feature type="transmembrane region" description="Helical" evidence="1">
    <location>
        <begin position="40"/>
        <end position="62"/>
    </location>
</feature>
<name>A0A2A4HP11_9GAMM</name>
<reference evidence="3" key="1">
    <citation type="submission" date="2017-09" db="EMBL/GenBank/DDBJ databases">
        <authorList>
            <person name="Cho G.-S."/>
            <person name="Oguntoyinbo F.A."/>
            <person name="Cnockaert M."/>
            <person name="Kabisch J."/>
            <person name="Neve H."/>
            <person name="Bockelmann W."/>
            <person name="Wenning M."/>
            <person name="Franz C.M."/>
            <person name="Vandamme P."/>
        </authorList>
    </citation>
    <scope>NUCLEOTIDE SEQUENCE [LARGE SCALE GENOMIC DNA]</scope>
    <source>
        <strain evidence="3">MBT G8648</strain>
    </source>
</reference>
<keyword evidence="1" id="KW-0472">Membrane</keyword>
<evidence type="ECO:0000256" key="1">
    <source>
        <dbReference type="SAM" id="Phobius"/>
    </source>
</evidence>
<accession>A0A2A4HP11</accession>
<dbReference type="Proteomes" id="UP000218677">
    <property type="component" value="Unassembled WGS sequence"/>
</dbReference>
<proteinExistence type="predicted"/>
<feature type="transmembrane region" description="Helical" evidence="1">
    <location>
        <begin position="118"/>
        <end position="137"/>
    </location>
</feature>
<dbReference type="AlphaFoldDB" id="A0A2A4HP11"/>
<protein>
    <submittedName>
        <fullName evidence="2">Uncharacterized protein</fullName>
    </submittedName>
</protein>
<evidence type="ECO:0000313" key="3">
    <source>
        <dbReference type="Proteomes" id="UP000218677"/>
    </source>
</evidence>
<feature type="transmembrane region" description="Helical" evidence="1">
    <location>
        <begin position="92"/>
        <end position="112"/>
    </location>
</feature>
<organism evidence="2 3">
    <name type="scientific">Vreelandella nigrificans</name>
    <dbReference type="NCBI Taxonomy" id="2042704"/>
    <lineage>
        <taxon>Bacteria</taxon>
        <taxon>Pseudomonadati</taxon>
        <taxon>Pseudomonadota</taxon>
        <taxon>Gammaproteobacteria</taxon>
        <taxon>Oceanospirillales</taxon>
        <taxon>Halomonadaceae</taxon>
        <taxon>Vreelandella</taxon>
    </lineage>
</organism>
<comment type="caution">
    <text evidence="2">The sequence shown here is derived from an EMBL/GenBank/DDBJ whole genome shotgun (WGS) entry which is preliminary data.</text>
</comment>
<dbReference type="EMBL" id="NWUX01000007">
    <property type="protein sequence ID" value="PCF95774.1"/>
    <property type="molecule type" value="Genomic_DNA"/>
</dbReference>
<keyword evidence="1" id="KW-1133">Transmembrane helix</keyword>
<sequence length="151" mass="16207">MKAFSIILIRVLALYIALKPLLALAPMLFGPGSTSSYDEWMVTLIAMIAMPIIVGVVLWFVAKPLANKVHPTDKAEVKLPLTELGLVRAGSFLIGVYLTLQHIGIAISQWIWSGSIAYGPLAVIALGVGLIVGANFMGKLYKKIRCSGGEL</sequence>
<keyword evidence="1" id="KW-0812">Transmembrane</keyword>
<evidence type="ECO:0000313" key="2">
    <source>
        <dbReference type="EMBL" id="PCF95774.1"/>
    </source>
</evidence>
<gene>
    <name evidence="2" type="ORF">CPA45_10340</name>
</gene>
<keyword evidence="3" id="KW-1185">Reference proteome</keyword>
<dbReference type="RefSeq" id="WP_096651471.1">
    <property type="nucleotide sequence ID" value="NZ_NWUX01000007.1"/>
</dbReference>